<proteinExistence type="predicted"/>
<comment type="caution">
    <text evidence="3">The sequence shown here is derived from an EMBL/GenBank/DDBJ whole genome shotgun (WGS) entry which is preliminary data.</text>
</comment>
<gene>
    <name evidence="3" type="ORF">GCM10020260_00320</name>
</gene>
<sequence>MSFLGRTAQQIRTALGQARDALRLWTPRQIIAAVIASGATAVLIGIVTVLIPNPLFSRDVAPVAWNYPVWLLLSGLSGMLFATYVRPHRSAPSAAARLGGADHSTSSDGGADREADDGRGGGMGLAGGVLAWFAVGCPVCNKLVILALGYSGAMTWFHPVQPVLGVTATVLSAVALVIRLKGQIACPVPVRPARNASEAAKTVLR</sequence>
<accession>A0ABP6R773</accession>
<keyword evidence="2" id="KW-1133">Transmembrane helix</keyword>
<keyword evidence="4" id="KW-1185">Reference proteome</keyword>
<keyword evidence="2" id="KW-0812">Transmembrane</keyword>
<dbReference type="EMBL" id="BAAAYG010000001">
    <property type="protein sequence ID" value="GAA3278335.1"/>
    <property type="molecule type" value="Genomic_DNA"/>
</dbReference>
<evidence type="ECO:0000313" key="3">
    <source>
        <dbReference type="EMBL" id="GAA3278335.1"/>
    </source>
</evidence>
<evidence type="ECO:0000256" key="1">
    <source>
        <dbReference type="SAM" id="MobiDB-lite"/>
    </source>
</evidence>
<keyword evidence="2" id="KW-0472">Membrane</keyword>
<organism evidence="3 4">
    <name type="scientific">Nesterenkonia halobia</name>
    <dbReference type="NCBI Taxonomy" id="37922"/>
    <lineage>
        <taxon>Bacteria</taxon>
        <taxon>Bacillati</taxon>
        <taxon>Actinomycetota</taxon>
        <taxon>Actinomycetes</taxon>
        <taxon>Micrococcales</taxon>
        <taxon>Micrococcaceae</taxon>
        <taxon>Nesterenkonia</taxon>
    </lineage>
</organism>
<dbReference type="Proteomes" id="UP001501736">
    <property type="component" value="Unassembled WGS sequence"/>
</dbReference>
<name>A0ABP6R773_9MICC</name>
<feature type="transmembrane region" description="Helical" evidence="2">
    <location>
        <begin position="156"/>
        <end position="178"/>
    </location>
</feature>
<feature type="transmembrane region" description="Helical" evidence="2">
    <location>
        <begin position="30"/>
        <end position="51"/>
    </location>
</feature>
<protein>
    <recommendedName>
        <fullName evidence="5">Integral membrane protein</fullName>
    </recommendedName>
</protein>
<evidence type="ECO:0000256" key="2">
    <source>
        <dbReference type="SAM" id="Phobius"/>
    </source>
</evidence>
<dbReference type="RefSeq" id="WP_344717158.1">
    <property type="nucleotide sequence ID" value="NZ_BAAAYG010000001.1"/>
</dbReference>
<feature type="transmembrane region" description="Helical" evidence="2">
    <location>
        <begin position="63"/>
        <end position="85"/>
    </location>
</feature>
<evidence type="ECO:0000313" key="4">
    <source>
        <dbReference type="Proteomes" id="UP001501736"/>
    </source>
</evidence>
<feature type="region of interest" description="Disordered" evidence="1">
    <location>
        <begin position="95"/>
        <end position="118"/>
    </location>
</feature>
<evidence type="ECO:0008006" key="5">
    <source>
        <dbReference type="Google" id="ProtNLM"/>
    </source>
</evidence>
<feature type="transmembrane region" description="Helical" evidence="2">
    <location>
        <begin position="129"/>
        <end position="150"/>
    </location>
</feature>
<reference evidence="4" key="1">
    <citation type="journal article" date="2019" name="Int. J. Syst. Evol. Microbiol.">
        <title>The Global Catalogue of Microorganisms (GCM) 10K type strain sequencing project: providing services to taxonomists for standard genome sequencing and annotation.</title>
        <authorList>
            <consortium name="The Broad Institute Genomics Platform"/>
            <consortium name="The Broad Institute Genome Sequencing Center for Infectious Disease"/>
            <person name="Wu L."/>
            <person name="Ma J."/>
        </authorList>
    </citation>
    <scope>NUCLEOTIDE SEQUENCE [LARGE SCALE GENOMIC DNA]</scope>
    <source>
        <strain evidence="4">JCM 11483</strain>
    </source>
</reference>